<feature type="non-terminal residue" evidence="6">
    <location>
        <position position="151"/>
    </location>
</feature>
<evidence type="ECO:0000313" key="7">
    <source>
        <dbReference type="Proteomes" id="UP000001568"/>
    </source>
</evidence>
<evidence type="ECO:0000256" key="1">
    <source>
        <dbReference type="ARBA" id="ARBA00004123"/>
    </source>
</evidence>
<organism evidence="6 7">
    <name type="scientific">Ostreococcus lucimarinus (strain CCE9901)</name>
    <dbReference type="NCBI Taxonomy" id="436017"/>
    <lineage>
        <taxon>Eukaryota</taxon>
        <taxon>Viridiplantae</taxon>
        <taxon>Chlorophyta</taxon>
        <taxon>Mamiellophyceae</taxon>
        <taxon>Mamiellales</taxon>
        <taxon>Bathycoccaceae</taxon>
        <taxon>Ostreococcus</taxon>
    </lineage>
</organism>
<name>A4SAJ7_OSTLU</name>
<gene>
    <name evidence="6" type="ORF">OSTLU_42308</name>
</gene>
<dbReference type="GO" id="GO:0006355">
    <property type="term" value="P:regulation of DNA-templated transcription"/>
    <property type="evidence" value="ECO:0007669"/>
    <property type="project" value="TreeGrafter"/>
</dbReference>
<dbReference type="HOGENOM" id="CLU_121159_0_0_1"/>
<dbReference type="SMART" id="SM01114">
    <property type="entry name" value="CXC"/>
    <property type="match status" value="2"/>
</dbReference>
<evidence type="ECO:0000259" key="5">
    <source>
        <dbReference type="PROSITE" id="PS51634"/>
    </source>
</evidence>
<feature type="domain" description="CRC" evidence="5">
    <location>
        <begin position="29"/>
        <end position="151"/>
    </location>
</feature>
<dbReference type="KEGG" id="olu:OSTLU_42308"/>
<dbReference type="InterPro" id="IPR005172">
    <property type="entry name" value="CRC"/>
</dbReference>
<dbReference type="eggNOG" id="KOG1171">
    <property type="taxonomic scope" value="Eukaryota"/>
</dbReference>
<dbReference type="PROSITE" id="PS51634">
    <property type="entry name" value="CRC"/>
    <property type="match status" value="1"/>
</dbReference>
<feature type="region of interest" description="Disordered" evidence="4">
    <location>
        <begin position="1"/>
        <end position="23"/>
    </location>
</feature>
<evidence type="ECO:0000313" key="6">
    <source>
        <dbReference type="EMBL" id="ABP00718.1"/>
    </source>
</evidence>
<proteinExistence type="inferred from homology"/>
<sequence length="151" mass="16483">MRAGDDAIASASPRSIAARASTPRDSASQRKRCNCKNSKCLKLYCECFASGKYCDACNCAGCKNNDEHAHERQSAIEQTLERNPNAFRPKIINQTTNGTLDGAGAGDGATTEARHNRGCHCKRSGCLKKYCECFQAAIYCVERCRCAECKN</sequence>
<dbReference type="GO" id="GO:0005634">
    <property type="term" value="C:nucleus"/>
    <property type="evidence" value="ECO:0007669"/>
    <property type="project" value="UniProtKB-SubCell"/>
</dbReference>
<evidence type="ECO:0000256" key="3">
    <source>
        <dbReference type="ARBA" id="ARBA00023242"/>
    </source>
</evidence>
<dbReference type="PANTHER" id="PTHR12446">
    <property type="entry name" value="TESMIN/TSO1-RELATED"/>
    <property type="match status" value="1"/>
</dbReference>
<keyword evidence="7" id="KW-1185">Reference proteome</keyword>
<protein>
    <recommendedName>
        <fullName evidence="5">CRC domain-containing protein</fullName>
    </recommendedName>
</protein>
<comment type="similarity">
    <text evidence="2">Belongs to the lin-54 family.</text>
</comment>
<dbReference type="OMA" id="NDEHAHE"/>
<dbReference type="InterPro" id="IPR033467">
    <property type="entry name" value="Tesmin/TSO1-like_CXC"/>
</dbReference>
<dbReference type="STRING" id="436017.A4SAJ7"/>
<feature type="compositionally biased region" description="Low complexity" evidence="4">
    <location>
        <begin position="7"/>
        <end position="21"/>
    </location>
</feature>
<dbReference type="Gramene" id="ABP00718">
    <property type="protein sequence ID" value="ABP00718"/>
    <property type="gene ID" value="OSTLU_42308"/>
</dbReference>
<dbReference type="PANTHER" id="PTHR12446:SF34">
    <property type="entry name" value="PROTEIN LIN-54 HOMOLOG"/>
    <property type="match status" value="1"/>
</dbReference>
<dbReference type="RefSeq" id="XP_001422401.1">
    <property type="nucleotide sequence ID" value="XM_001422364.1"/>
</dbReference>
<dbReference type="GeneID" id="5006502"/>
<keyword evidence="3" id="KW-0539">Nucleus</keyword>
<dbReference type="AlphaFoldDB" id="A4SAJ7"/>
<evidence type="ECO:0000256" key="4">
    <source>
        <dbReference type="SAM" id="MobiDB-lite"/>
    </source>
</evidence>
<accession>A4SAJ7</accession>
<reference evidence="6 7" key="1">
    <citation type="journal article" date="2007" name="Proc. Natl. Acad. Sci. U.S.A.">
        <title>The tiny eukaryote Ostreococcus provides genomic insights into the paradox of plankton speciation.</title>
        <authorList>
            <person name="Palenik B."/>
            <person name="Grimwood J."/>
            <person name="Aerts A."/>
            <person name="Rouze P."/>
            <person name="Salamov A."/>
            <person name="Putnam N."/>
            <person name="Dupont C."/>
            <person name="Jorgensen R."/>
            <person name="Derelle E."/>
            <person name="Rombauts S."/>
            <person name="Zhou K."/>
            <person name="Otillar R."/>
            <person name="Merchant S.S."/>
            <person name="Podell S."/>
            <person name="Gaasterland T."/>
            <person name="Napoli C."/>
            <person name="Gendler K."/>
            <person name="Manuell A."/>
            <person name="Tai V."/>
            <person name="Vallon O."/>
            <person name="Piganeau G."/>
            <person name="Jancek S."/>
            <person name="Heijde M."/>
            <person name="Jabbari K."/>
            <person name="Bowler C."/>
            <person name="Lohr M."/>
            <person name="Robbens S."/>
            <person name="Werner G."/>
            <person name="Dubchak I."/>
            <person name="Pazour G.J."/>
            <person name="Ren Q."/>
            <person name="Paulsen I."/>
            <person name="Delwiche C."/>
            <person name="Schmutz J."/>
            <person name="Rokhsar D."/>
            <person name="Van de Peer Y."/>
            <person name="Moreau H."/>
            <person name="Grigoriev I.V."/>
        </authorList>
    </citation>
    <scope>NUCLEOTIDE SEQUENCE [LARGE SCALE GENOMIC DNA]</scope>
    <source>
        <strain evidence="6 7">CCE9901</strain>
    </source>
</reference>
<dbReference type="Proteomes" id="UP000001568">
    <property type="component" value="Chromosome 19"/>
</dbReference>
<evidence type="ECO:0000256" key="2">
    <source>
        <dbReference type="ARBA" id="ARBA00007267"/>
    </source>
</evidence>
<dbReference type="Pfam" id="PF03638">
    <property type="entry name" value="TCR"/>
    <property type="match status" value="2"/>
</dbReference>
<comment type="subcellular location">
    <subcellularLocation>
        <location evidence="1">Nucleus</location>
    </subcellularLocation>
</comment>
<dbReference type="InterPro" id="IPR028307">
    <property type="entry name" value="Lin-54_fam"/>
</dbReference>
<dbReference type="EMBL" id="CP000599">
    <property type="protein sequence ID" value="ABP00718.1"/>
    <property type="molecule type" value="Genomic_DNA"/>
</dbReference>
<dbReference type="OrthoDB" id="6283463at2759"/>